<name>A0A171DIY8_9ACTN</name>
<protein>
    <submittedName>
        <fullName evidence="2">Conjugal transfer protein TraA</fullName>
    </submittedName>
</protein>
<dbReference type="NCBIfam" id="NF041492">
    <property type="entry name" value="MobF"/>
    <property type="match status" value="1"/>
</dbReference>
<evidence type="ECO:0000313" key="3">
    <source>
        <dbReference type="Proteomes" id="UP000077701"/>
    </source>
</evidence>
<dbReference type="InterPro" id="IPR014862">
    <property type="entry name" value="TrwC"/>
</dbReference>
<dbReference type="EMBL" id="BDCX01000011">
    <property type="protein sequence ID" value="GAT68832.1"/>
    <property type="molecule type" value="Genomic_DNA"/>
</dbReference>
<organism evidence="2 3">
    <name type="scientific">Planomonospora sphaerica</name>
    <dbReference type="NCBI Taxonomy" id="161355"/>
    <lineage>
        <taxon>Bacteria</taxon>
        <taxon>Bacillati</taxon>
        <taxon>Actinomycetota</taxon>
        <taxon>Actinomycetes</taxon>
        <taxon>Streptosporangiales</taxon>
        <taxon>Streptosporangiaceae</taxon>
        <taxon>Planomonospora</taxon>
    </lineage>
</organism>
<accession>A0A171DIY8</accession>
<reference evidence="3" key="2">
    <citation type="submission" date="2016-04" db="EMBL/GenBank/DDBJ databases">
        <title>Planomonospora sphaerica JCM9374 whole genome shotgun sequence.</title>
        <authorList>
            <person name="Suzuki T."/>
            <person name="Dohra H."/>
            <person name="Kodani S."/>
        </authorList>
    </citation>
    <scope>NUCLEOTIDE SEQUENCE [LARGE SCALE GENOMIC DNA]</scope>
    <source>
        <strain evidence="3">JCM 9374</strain>
    </source>
</reference>
<evidence type="ECO:0000313" key="2">
    <source>
        <dbReference type="EMBL" id="GAT68832.1"/>
    </source>
</evidence>
<dbReference type="Proteomes" id="UP000077701">
    <property type="component" value="Unassembled WGS sequence"/>
</dbReference>
<comment type="caution">
    <text evidence="2">The sequence shown here is derived from an EMBL/GenBank/DDBJ whole genome shotgun (WGS) entry which is preliminary data.</text>
</comment>
<gene>
    <name evidence="2" type="ORF">PS9374_04497</name>
</gene>
<feature type="domain" description="TrwC relaxase" evidence="1">
    <location>
        <begin position="36"/>
        <end position="405"/>
    </location>
</feature>
<dbReference type="Pfam" id="PF08751">
    <property type="entry name" value="TrwC"/>
    <property type="match status" value="1"/>
</dbReference>
<dbReference type="AlphaFoldDB" id="A0A171DIY8"/>
<sequence length="510" mass="54811">MSAIDQRLRTGEFPDDPVAPAELAASAVPVVPLGGAALRWIGSGLAEVGLTAGAPVTWDQHGMARDLMSGRDPRTGRQLVAPAMRTHPDAMLPAAPLLQVLVERAERHGLTVPDSLIGNQWAAQRALRLQRALERRGPGLRLPVDEARRLAAAAGTGLERLYDAQQIACALRERTRRVRIGNRGYELLFDLPKSISVLYGLADAPLAEQILDAFTIAVHDAVEALSGWAGYGLRGKNGEGHRARRMPGTGLLGWVRFGQTAHAVDGQVPDPHLHARVVIANMVRGQDGRWSAPGSGGRDVYRHALAADRVVKARLRRLLIERCGITWEVAPVTGAWEISRIPAHLRDRFSKRRNRVAAYLNEHGHDPATAETGARAAARLHTVEELTASAAPHRLRQAWRQQSRDLGVDPRALVAACLTGSRTPPPVPPADQLAAQVFAAPLDTDTDTDPSIWSRAQVLAAVIDALPGGLAAASDAEHLVRQVVNCPGVVALPTAAASTLTNHERYTVAF</sequence>
<dbReference type="RefSeq" id="WP_197287131.1">
    <property type="nucleotide sequence ID" value="NZ_BDCX01000011.1"/>
</dbReference>
<proteinExistence type="predicted"/>
<reference evidence="2 3" key="1">
    <citation type="journal article" date="2016" name="Genome Announc.">
        <title>Draft Genome Sequence of Planomonospora sphaerica JCM9374, a Rare Actinomycete.</title>
        <authorList>
            <person name="Dohra H."/>
            <person name="Suzuki T."/>
            <person name="Inoue Y."/>
            <person name="Kodani S."/>
        </authorList>
    </citation>
    <scope>NUCLEOTIDE SEQUENCE [LARGE SCALE GENOMIC DNA]</scope>
    <source>
        <strain evidence="2 3">JCM 9374</strain>
    </source>
</reference>
<dbReference type="SUPFAM" id="SSF55464">
    <property type="entry name" value="Origin of replication-binding domain, RBD-like"/>
    <property type="match status" value="1"/>
</dbReference>
<evidence type="ECO:0000259" key="1">
    <source>
        <dbReference type="Pfam" id="PF08751"/>
    </source>
</evidence>
<dbReference type="STRING" id="161355.PS9374_04497"/>
<keyword evidence="3" id="KW-1185">Reference proteome</keyword>